<name>A0A0E4GYU1_MYCLN</name>
<proteinExistence type="predicted"/>
<dbReference type="EMBL" id="CTEE01000001">
    <property type="protein sequence ID" value="CQD15016.1"/>
    <property type="molecule type" value="Genomic_DNA"/>
</dbReference>
<dbReference type="AlphaFoldDB" id="A0A0E4GYU1"/>
<organism evidence="1 2">
    <name type="scientific">Mycobacterium lentiflavum</name>
    <dbReference type="NCBI Taxonomy" id="141349"/>
    <lineage>
        <taxon>Bacteria</taxon>
        <taxon>Bacillati</taxon>
        <taxon>Actinomycetota</taxon>
        <taxon>Actinomycetes</taxon>
        <taxon>Mycobacteriales</taxon>
        <taxon>Mycobacteriaceae</taxon>
        <taxon>Mycobacterium</taxon>
        <taxon>Mycobacterium simiae complex</taxon>
    </lineage>
</organism>
<evidence type="ECO:0000313" key="2">
    <source>
        <dbReference type="Proteomes" id="UP000199251"/>
    </source>
</evidence>
<evidence type="ECO:0000313" key="1">
    <source>
        <dbReference type="EMBL" id="CQD15016.1"/>
    </source>
</evidence>
<gene>
    <name evidence="1" type="ORF">BN1232_03200</name>
</gene>
<dbReference type="Proteomes" id="UP000199251">
    <property type="component" value="Unassembled WGS sequence"/>
</dbReference>
<sequence>MAGYQLDWLSPNAKNFAHNSGMFGNHWCLVWL</sequence>
<reference evidence="1 2" key="1">
    <citation type="submission" date="2015-03" db="EMBL/GenBank/DDBJ databases">
        <authorList>
            <person name="Urmite Genomes"/>
        </authorList>
    </citation>
    <scope>NUCLEOTIDE SEQUENCE [LARGE SCALE GENOMIC DNA]</scope>
    <source>
        <strain evidence="1 2">CSUR P1491</strain>
    </source>
</reference>
<accession>A0A0E4GYU1</accession>
<protein>
    <submittedName>
        <fullName evidence="1">Uncharacterized protein</fullName>
    </submittedName>
</protein>